<evidence type="ECO:0000313" key="1">
    <source>
        <dbReference type="EMBL" id="GAO52438.1"/>
    </source>
</evidence>
<protein>
    <submittedName>
        <fullName evidence="1">Uncharacterized protein</fullName>
    </submittedName>
</protein>
<reference evidence="1 2" key="1">
    <citation type="journal article" date="2011" name="J. Gen. Appl. Microbiol.">
        <title>Draft genome sequencing of the enigmatic yeast Saitoella complicata.</title>
        <authorList>
            <person name="Nishida H."/>
            <person name="Hamamoto M."/>
            <person name="Sugiyama J."/>
        </authorList>
    </citation>
    <scope>NUCLEOTIDE SEQUENCE [LARGE SCALE GENOMIC DNA]</scope>
    <source>
        <strain evidence="1 2">NRRL Y-17804</strain>
    </source>
</reference>
<dbReference type="EMBL" id="BACD03000069">
    <property type="protein sequence ID" value="GAO52438.1"/>
    <property type="molecule type" value="Genomic_DNA"/>
</dbReference>
<dbReference type="AlphaFoldDB" id="A0A0E9NRN3"/>
<proteinExistence type="predicted"/>
<organism evidence="1 2">
    <name type="scientific">Saitoella complicata (strain BCRC 22490 / CBS 7301 / JCM 7358 / NBRC 10748 / NRRL Y-17804)</name>
    <dbReference type="NCBI Taxonomy" id="698492"/>
    <lineage>
        <taxon>Eukaryota</taxon>
        <taxon>Fungi</taxon>
        <taxon>Dikarya</taxon>
        <taxon>Ascomycota</taxon>
        <taxon>Taphrinomycotina</taxon>
        <taxon>Taphrinomycotina incertae sedis</taxon>
        <taxon>Saitoella</taxon>
    </lineage>
</organism>
<accession>A0A0E9NRN3</accession>
<evidence type="ECO:0000313" key="2">
    <source>
        <dbReference type="Proteomes" id="UP000033140"/>
    </source>
</evidence>
<keyword evidence="2" id="KW-1185">Reference proteome</keyword>
<dbReference type="Proteomes" id="UP000033140">
    <property type="component" value="Unassembled WGS sequence"/>
</dbReference>
<gene>
    <name evidence="1" type="ORF">G7K_6514-t1</name>
</gene>
<sequence length="626" mass="68491">MSVFNPNKVIDGESFIQQHTSPSTEHVSLQRPEPAHIPTQISFEGPERPTTSFAFCEGGCLTPPAPVLTLSPTATQIAKPDADVFFLQGAISKHRDVFDTRQSEHLRRQREVLGAATSVEAGFWGSVNRAEQDNAKGVAARCEQVQSPPAHEKQEPCVAPVLLLTQPTTAPSPVLPTVAAELFTVNSQFMTRTLSQDSGSVSTPGLVMTLSSSPQGASGSPLHTPPILYGKGIEAAKIQVTAPGLDAPEAPVTKQAASLKKDINAAPPNPTECTFHGKTYTTLPVEHQPKSGRPGEEWFCPFHNVRKAPRACEKNWRTFTGIRKHFEQHHQGCPIPAPTQNVGPVVARFSGTMVEKRIDFGVQDQAREGRGILIPTEPNQKRKAKGEDVLGIFEPKRGGKRMRFDAPLGRPNPLVQWAKNGQQPMIPLYIPTPVAAPAPQVYFPVPVPTLQYPVPAQVPYNMQVPRTVPTMLTMTPGFRGFSFDDMPMPTQFRAGVPRNYGAQYTHIPAQAPLSHPGLPHWARESMNFADSIFDQRDPMRMQTQINAGGFANQIPYTGWELDIDQPKSCKVDNSEFNFADYFGKADADESACEQQSLGKSPEEIAELDTQWEEMCASAGLHFGMTA</sequence>
<name>A0A0E9NRN3_SAICN</name>
<reference evidence="1 2" key="3">
    <citation type="journal article" date="2015" name="Genome Announc.">
        <title>Draft Genome Sequence of the Archiascomycetous Yeast Saitoella complicata.</title>
        <authorList>
            <person name="Yamauchi K."/>
            <person name="Kondo S."/>
            <person name="Hamamoto M."/>
            <person name="Takahashi Y."/>
            <person name="Ogura Y."/>
            <person name="Hayashi T."/>
            <person name="Nishida H."/>
        </authorList>
    </citation>
    <scope>NUCLEOTIDE SEQUENCE [LARGE SCALE GENOMIC DNA]</scope>
    <source>
        <strain evidence="1 2">NRRL Y-17804</strain>
    </source>
</reference>
<reference evidence="1 2" key="2">
    <citation type="journal article" date="2014" name="J. Gen. Appl. Microbiol.">
        <title>The early diverging ascomycetous budding yeast Saitoella complicata has three histone deacetylases belonging to the Clr6, Hos2, and Rpd3 lineages.</title>
        <authorList>
            <person name="Nishida H."/>
            <person name="Matsumoto T."/>
            <person name="Kondo S."/>
            <person name="Hamamoto M."/>
            <person name="Yoshikawa H."/>
        </authorList>
    </citation>
    <scope>NUCLEOTIDE SEQUENCE [LARGE SCALE GENOMIC DNA]</scope>
    <source>
        <strain evidence="1 2">NRRL Y-17804</strain>
    </source>
</reference>
<comment type="caution">
    <text evidence="1">The sequence shown here is derived from an EMBL/GenBank/DDBJ whole genome shotgun (WGS) entry which is preliminary data.</text>
</comment>